<reference evidence="5" key="1">
    <citation type="submission" date="2016-11" db="EMBL/GenBank/DDBJ databases">
        <authorList>
            <person name="Varghese N."/>
            <person name="Submissions S."/>
        </authorList>
    </citation>
    <scope>NUCLEOTIDE SEQUENCE [LARGE SCALE GENOMIC DNA]</scope>
    <source>
        <strain evidence="5">DSM 24786</strain>
    </source>
</reference>
<feature type="transmembrane region" description="Helical" evidence="2">
    <location>
        <begin position="723"/>
        <end position="744"/>
    </location>
</feature>
<dbReference type="AlphaFoldDB" id="A0A1K1Q646"/>
<keyword evidence="1" id="KW-0175">Coiled coil</keyword>
<dbReference type="Gene3D" id="1.10.10.10">
    <property type="entry name" value="Winged helix-like DNA-binding domain superfamily/Winged helix DNA-binding domain"/>
    <property type="match status" value="1"/>
</dbReference>
<proteinExistence type="predicted"/>
<feature type="coiled-coil region" evidence="1">
    <location>
        <begin position="756"/>
        <end position="796"/>
    </location>
</feature>
<evidence type="ECO:0000313" key="5">
    <source>
        <dbReference type="Proteomes" id="UP000183257"/>
    </source>
</evidence>
<accession>A0A1K1Q646</accession>
<gene>
    <name evidence="4" type="ORF">SAMN05660313_02364</name>
</gene>
<keyword evidence="5" id="KW-1185">Reference proteome</keyword>
<dbReference type="Pfam" id="PF07495">
    <property type="entry name" value="Y_Y_Y"/>
    <property type="match status" value="1"/>
</dbReference>
<keyword evidence="2" id="KW-1133">Transmembrane helix</keyword>
<organism evidence="4 5">
    <name type="scientific">Cellulophaga fucicola</name>
    <dbReference type="NCBI Taxonomy" id="76595"/>
    <lineage>
        <taxon>Bacteria</taxon>
        <taxon>Pseudomonadati</taxon>
        <taxon>Bacteroidota</taxon>
        <taxon>Flavobacteriia</taxon>
        <taxon>Flavobacteriales</taxon>
        <taxon>Flavobacteriaceae</taxon>
        <taxon>Cellulophaga</taxon>
    </lineage>
</organism>
<keyword evidence="2" id="KW-0472">Membrane</keyword>
<sequence length="924" mass="106685">MSPMKNLTSFILFLFIGCLSMVGQNLYPPIRNYKIFDYNAASNNWGLSTSEDGELFSANNAGLLHFNGEEWKLNTLPSKTTIRSVAAIKDKVYTGSYEEFGFWKKDSLGILQYTSLTHLIKNHEFTSEEFWQIIPFNNSIVFRSFSKVYVYKDNKITVVKSDIIVNNITAHNNKIIVAGGDDGLFWLNGETLEALPLKDSFSFVDKTVVDMVTFNNGLLIGTKLSGCYFIKDGKITEWASTINDTLKQYQLNKIVVLDQKNIAFGTIKNGLFLYNNYTKTYKSINREVGLQNNTILAMIVFKNQLWLGLDNGIDHIQLDHPITYYTDFTGVLGTVYDIATYNNKVYLGSNTGLYYVDNNKLHFVKGTQGHVWDIAVVDNELFCGHNTGTFKLNEDGVTKVSNISGGYQIEKTPERNSSFLQGTYTGIAKYSKDDTNNWLVTKLKGFDLPVKKLCFEDNKTLWVAHPYKGFYKLKLNSTYDSVISSKEYNGDNAPNKYNVKLYNIKNQIVFYSQGDWFKYDPILDKIVTLKEFDSFKNNELLYYNNDHFWFIDNEKSKKITYTNFKEDNIIIENQSLKKRIIPEAENIIKVNDSTYYFSLVDGYSKINFNKLNSQLKDNNRLPTPKLISFKGKQSTYEVSSKNITLPYKDARNITLKIASPGIIHPKYYYSLDGKNAQFAELDKGFISFQNLSYGDYTLEVFGVGIDNKKSAPNVINFTIKAPWYLSVPALLIYCLLVITAIIIIRKYNKYKLNLKHNKLKEHLQKEQDEKIALLEKEKLAKEIKLKQKELANTTLNIAKKNEIILDVKTLLVQNKDKFTNQQRYKSFMKRLNNSVNNKEDWKRFEMNFKELHSDFFENLLKQYPKLTPKDLKLCAYLKMNLSTKEIAPLMAITIRGVEIHRYRLRKKLNIDSSENISNFLITFK</sequence>
<evidence type="ECO:0000259" key="3">
    <source>
        <dbReference type="Pfam" id="PF07495"/>
    </source>
</evidence>
<dbReference type="InterPro" id="IPR013783">
    <property type="entry name" value="Ig-like_fold"/>
</dbReference>
<name>A0A1K1Q646_9FLAO</name>
<dbReference type="STRING" id="76595.SAMN05660313_02364"/>
<dbReference type="Proteomes" id="UP000183257">
    <property type="component" value="Unassembled WGS sequence"/>
</dbReference>
<evidence type="ECO:0000313" key="4">
    <source>
        <dbReference type="EMBL" id="SFW55163.1"/>
    </source>
</evidence>
<evidence type="ECO:0000256" key="1">
    <source>
        <dbReference type="SAM" id="Coils"/>
    </source>
</evidence>
<dbReference type="SUPFAM" id="SSF46894">
    <property type="entry name" value="C-terminal effector domain of the bipartite response regulators"/>
    <property type="match status" value="1"/>
</dbReference>
<dbReference type="GO" id="GO:0006355">
    <property type="term" value="P:regulation of DNA-templated transcription"/>
    <property type="evidence" value="ECO:0007669"/>
    <property type="project" value="InterPro"/>
</dbReference>
<protein>
    <submittedName>
        <fullName evidence="4">Y_Y_Y domain-containing protein</fullName>
    </submittedName>
</protein>
<dbReference type="InterPro" id="IPR036388">
    <property type="entry name" value="WH-like_DNA-bd_sf"/>
</dbReference>
<dbReference type="GO" id="GO:0003677">
    <property type="term" value="F:DNA binding"/>
    <property type="evidence" value="ECO:0007669"/>
    <property type="project" value="InterPro"/>
</dbReference>
<dbReference type="Gene3D" id="2.60.40.10">
    <property type="entry name" value="Immunoglobulins"/>
    <property type="match status" value="1"/>
</dbReference>
<feature type="domain" description="Two component regulator three Y" evidence="3">
    <location>
        <begin position="666"/>
        <end position="720"/>
    </location>
</feature>
<dbReference type="InterPro" id="IPR016032">
    <property type="entry name" value="Sig_transdc_resp-reg_C-effctor"/>
</dbReference>
<dbReference type="InterPro" id="IPR015943">
    <property type="entry name" value="WD40/YVTN_repeat-like_dom_sf"/>
</dbReference>
<dbReference type="Gene3D" id="2.130.10.10">
    <property type="entry name" value="YVTN repeat-like/Quinoprotein amine dehydrogenase"/>
    <property type="match status" value="1"/>
</dbReference>
<keyword evidence="2" id="KW-0812">Transmembrane</keyword>
<evidence type="ECO:0000256" key="2">
    <source>
        <dbReference type="SAM" id="Phobius"/>
    </source>
</evidence>
<dbReference type="EMBL" id="FPIY01000003">
    <property type="protein sequence ID" value="SFW55163.1"/>
    <property type="molecule type" value="Genomic_DNA"/>
</dbReference>
<dbReference type="PROSITE" id="PS51257">
    <property type="entry name" value="PROKAR_LIPOPROTEIN"/>
    <property type="match status" value="1"/>
</dbReference>
<dbReference type="InterPro" id="IPR011123">
    <property type="entry name" value="Y_Y_Y"/>
</dbReference>